<dbReference type="GO" id="GO:0005876">
    <property type="term" value="C:spindle microtubule"/>
    <property type="evidence" value="ECO:0007669"/>
    <property type="project" value="TreeGrafter"/>
</dbReference>
<evidence type="ECO:0000256" key="3">
    <source>
        <dbReference type="ARBA" id="ARBA00047182"/>
    </source>
</evidence>
<evidence type="ECO:0000256" key="4">
    <source>
        <dbReference type="ARBA" id="ARBA00047202"/>
    </source>
</evidence>
<dbReference type="GO" id="GO:0072686">
    <property type="term" value="C:mitotic spindle"/>
    <property type="evidence" value="ECO:0007669"/>
    <property type="project" value="TreeGrafter"/>
</dbReference>
<dbReference type="GO" id="GO:0000940">
    <property type="term" value="C:outer kinetochore"/>
    <property type="evidence" value="ECO:0007669"/>
    <property type="project" value="TreeGrafter"/>
</dbReference>
<feature type="region of interest" description="Disordered" evidence="5">
    <location>
        <begin position="143"/>
        <end position="185"/>
    </location>
</feature>
<comment type="similarity">
    <text evidence="1">Belongs to the SKA1 family.</text>
</comment>
<evidence type="ECO:0000256" key="1">
    <source>
        <dbReference type="ARBA" id="ARBA00006836"/>
    </source>
</evidence>
<keyword evidence="2" id="KW-0175">Coiled coil</keyword>
<dbReference type="GO" id="GO:0007059">
    <property type="term" value="P:chromosome segregation"/>
    <property type="evidence" value="ECO:0007669"/>
    <property type="project" value="InterPro"/>
</dbReference>
<dbReference type="Gene3D" id="1.10.10.1890">
    <property type="entry name" value="Ska1 microtubule binding domain-like"/>
    <property type="match status" value="1"/>
</dbReference>
<protein>
    <recommendedName>
        <fullName evidence="3">SKA complex subunit 1</fullName>
    </recommendedName>
    <alternativeName>
        <fullName evidence="4">Spindle and kinetochore-associated protein 1</fullName>
    </alternativeName>
</protein>
<dbReference type="GO" id="GO:0051301">
    <property type="term" value="P:cell division"/>
    <property type="evidence" value="ECO:0007669"/>
    <property type="project" value="InterPro"/>
</dbReference>
<dbReference type="GO" id="GO:0000278">
    <property type="term" value="P:mitotic cell cycle"/>
    <property type="evidence" value="ECO:0007669"/>
    <property type="project" value="TreeGrafter"/>
</dbReference>
<evidence type="ECO:0000256" key="2">
    <source>
        <dbReference type="ARBA" id="ARBA00023054"/>
    </source>
</evidence>
<dbReference type="GO" id="GO:0008017">
    <property type="term" value="F:microtubule binding"/>
    <property type="evidence" value="ECO:0007669"/>
    <property type="project" value="InterPro"/>
</dbReference>
<gene>
    <name evidence="6" type="ORF">EPR50_G00083280</name>
</gene>
<feature type="region of interest" description="Disordered" evidence="5">
    <location>
        <begin position="1"/>
        <end position="26"/>
    </location>
</feature>
<dbReference type="InterPro" id="IPR009829">
    <property type="entry name" value="SKA1"/>
</dbReference>
<sequence length="308" mass="36234">MHLNAFGQPRRRRNRRRRRESVRPVYGRDVSSNLKLNREEEGNIPEYTERKRGIHSWVTMNELEDVSHHIQDRISSLQRMLDLSVAELPQNKMKKLGQELFVLEELLEEFEKCVGQQREQLKHLKQLEKSLQKDLEDVQHIKDNVPAHMPRKKEPANGSQPVKNQREGGDLQPAQPENVKKTNKSSVRELEVITMPEFQSIPQYMKGRASYEQLNAAVQSINTAAAAKYKILRQPLKSLNNHTRKLHQRFKDQETKDTKGHHFVVEDDIREFTQMKVDKRFQGILNMLRHCQRLRELRGGGVIRYMLL</sequence>
<dbReference type="Proteomes" id="UP000295070">
    <property type="component" value="Chromosome 8"/>
</dbReference>
<evidence type="ECO:0000256" key="5">
    <source>
        <dbReference type="SAM" id="MobiDB-lite"/>
    </source>
</evidence>
<dbReference type="AlphaFoldDB" id="A0A484D1G3"/>
<dbReference type="Gene3D" id="6.10.250.1370">
    <property type="match status" value="1"/>
</dbReference>
<dbReference type="GO" id="GO:0031110">
    <property type="term" value="P:regulation of microtubule polymerization or depolymerization"/>
    <property type="evidence" value="ECO:0007669"/>
    <property type="project" value="TreeGrafter"/>
</dbReference>
<proteinExistence type="inferred from homology"/>
<name>A0A484D1G3_PERFV</name>
<dbReference type="InterPro" id="IPR042031">
    <property type="entry name" value="SKA1_MBD_sf"/>
</dbReference>
<reference evidence="6 7" key="1">
    <citation type="submission" date="2019-01" db="EMBL/GenBank/DDBJ databases">
        <title>A chromosome-scale genome assembly of the yellow perch, Perca flavescens.</title>
        <authorList>
            <person name="Feron R."/>
            <person name="Morvezen R."/>
            <person name="Bestin A."/>
            <person name="Haffray P."/>
            <person name="Klopp C."/>
            <person name="Zahm M."/>
            <person name="Cabau C."/>
            <person name="Roques C."/>
            <person name="Donnadieu C."/>
            <person name="Bouchez O."/>
            <person name="Christie M."/>
            <person name="Larson W."/>
            <person name="Guiguen Y."/>
        </authorList>
    </citation>
    <scope>NUCLEOTIDE SEQUENCE [LARGE SCALE GENOMIC DNA]</scope>
    <source>
        <strain evidence="6">YP-PL-M2</strain>
        <tissue evidence="6">Blood</tissue>
    </source>
</reference>
<organism evidence="6 7">
    <name type="scientific">Perca flavescens</name>
    <name type="common">American yellow perch</name>
    <name type="synonym">Morone flavescens</name>
    <dbReference type="NCBI Taxonomy" id="8167"/>
    <lineage>
        <taxon>Eukaryota</taxon>
        <taxon>Metazoa</taxon>
        <taxon>Chordata</taxon>
        <taxon>Craniata</taxon>
        <taxon>Vertebrata</taxon>
        <taxon>Euteleostomi</taxon>
        <taxon>Actinopterygii</taxon>
        <taxon>Neopterygii</taxon>
        <taxon>Teleostei</taxon>
        <taxon>Neoteleostei</taxon>
        <taxon>Acanthomorphata</taxon>
        <taxon>Eupercaria</taxon>
        <taxon>Perciformes</taxon>
        <taxon>Percoidei</taxon>
        <taxon>Percidae</taxon>
        <taxon>Percinae</taxon>
        <taxon>Perca</taxon>
    </lineage>
</organism>
<accession>A0A484D1G3</accession>
<dbReference type="STRING" id="8167.A0A484D1G3"/>
<dbReference type="FunFam" id="1.10.10.1890:FF:000002">
    <property type="entry name" value="Spindle and kinetochore-associated protein 1"/>
    <property type="match status" value="1"/>
</dbReference>
<dbReference type="PANTHER" id="PTHR28573">
    <property type="entry name" value="SPINDLE AND KINETOCHORE-ASSOCIATED PROTEIN 1"/>
    <property type="match status" value="1"/>
</dbReference>
<dbReference type="PANTHER" id="PTHR28573:SF1">
    <property type="entry name" value="SPINDLE AND KINETOCHORE-ASSOCIATED PROTEIN 1"/>
    <property type="match status" value="1"/>
</dbReference>
<feature type="compositionally biased region" description="Basic residues" evidence="5">
    <location>
        <begin position="9"/>
        <end position="20"/>
    </location>
</feature>
<evidence type="ECO:0000313" key="7">
    <source>
        <dbReference type="Proteomes" id="UP000295070"/>
    </source>
</evidence>
<comment type="caution">
    <text evidence="6">The sequence shown here is derived from an EMBL/GenBank/DDBJ whole genome shotgun (WGS) entry which is preliminary data.</text>
</comment>
<evidence type="ECO:0000313" key="6">
    <source>
        <dbReference type="EMBL" id="TDH09113.1"/>
    </source>
</evidence>
<dbReference type="EMBL" id="SCKG01000008">
    <property type="protein sequence ID" value="TDH09113.1"/>
    <property type="molecule type" value="Genomic_DNA"/>
</dbReference>
<keyword evidence="7" id="KW-1185">Reference proteome</keyword>
<dbReference type="Pfam" id="PF07160">
    <property type="entry name" value="SKA1"/>
    <property type="match status" value="1"/>
</dbReference>